<comment type="caution">
    <text evidence="1">The sequence shown here is derived from an EMBL/GenBank/DDBJ whole genome shotgun (WGS) entry which is preliminary data.</text>
</comment>
<dbReference type="Proteomes" id="UP000807342">
    <property type="component" value="Unassembled WGS sequence"/>
</dbReference>
<reference evidence="1" key="1">
    <citation type="submission" date="2020-11" db="EMBL/GenBank/DDBJ databases">
        <authorList>
            <consortium name="DOE Joint Genome Institute"/>
            <person name="Ahrendt S."/>
            <person name="Riley R."/>
            <person name="Andreopoulos W."/>
            <person name="Labutti K."/>
            <person name="Pangilinan J."/>
            <person name="Ruiz-Duenas F.J."/>
            <person name="Barrasa J.M."/>
            <person name="Sanchez-Garcia M."/>
            <person name="Camarero S."/>
            <person name="Miyauchi S."/>
            <person name="Serrano A."/>
            <person name="Linde D."/>
            <person name="Babiker R."/>
            <person name="Drula E."/>
            <person name="Ayuso-Fernandez I."/>
            <person name="Pacheco R."/>
            <person name="Padilla G."/>
            <person name="Ferreira P."/>
            <person name="Barriuso J."/>
            <person name="Kellner H."/>
            <person name="Castanera R."/>
            <person name="Alfaro M."/>
            <person name="Ramirez L."/>
            <person name="Pisabarro A.G."/>
            <person name="Kuo A."/>
            <person name="Tritt A."/>
            <person name="Lipzen A."/>
            <person name="He G."/>
            <person name="Yan M."/>
            <person name="Ng V."/>
            <person name="Cullen D."/>
            <person name="Martin F."/>
            <person name="Rosso M.-N."/>
            <person name="Henrissat B."/>
            <person name="Hibbett D."/>
            <person name="Martinez A.T."/>
            <person name="Grigoriev I.V."/>
        </authorList>
    </citation>
    <scope>NUCLEOTIDE SEQUENCE</scope>
    <source>
        <strain evidence="1">MF-IS2</strain>
    </source>
</reference>
<evidence type="ECO:0008006" key="3">
    <source>
        <dbReference type="Google" id="ProtNLM"/>
    </source>
</evidence>
<protein>
    <recommendedName>
        <fullName evidence="3">F-box domain-containing protein</fullName>
    </recommendedName>
</protein>
<accession>A0A9P5XMN1</accession>
<evidence type="ECO:0000313" key="2">
    <source>
        <dbReference type="Proteomes" id="UP000807342"/>
    </source>
</evidence>
<dbReference type="SUPFAM" id="SSF52047">
    <property type="entry name" value="RNI-like"/>
    <property type="match status" value="1"/>
</dbReference>
<dbReference type="Gene3D" id="3.80.10.10">
    <property type="entry name" value="Ribonuclease Inhibitor"/>
    <property type="match status" value="1"/>
</dbReference>
<gene>
    <name evidence="1" type="ORF">P691DRAFT_771188</name>
</gene>
<dbReference type="AlphaFoldDB" id="A0A9P5XMN1"/>
<keyword evidence="2" id="KW-1185">Reference proteome</keyword>
<evidence type="ECO:0000313" key="1">
    <source>
        <dbReference type="EMBL" id="KAF9453628.1"/>
    </source>
</evidence>
<name>A0A9P5XMN1_9AGAR</name>
<dbReference type="OrthoDB" id="3541472at2759"/>
<sequence>MSLVTSFHSSTMTTLSNLPGELISQIVSLSILNKRTDVCSLRLVSRSLNDWATPTLFSTLVLKFANSSDFTRCLDIVTALASGSTRVFEHTRELQFSSHHLFQGRGNVSIIQVLLENIFNAISALRSLETVNWFYYPRYDPVGLANAFTRALGTIPTFHSFGGLYILTAPPPTFSLQPLSGLRAITCSSGWQGPHLISEIASLLARCPDISCFRFNGDSFARFADLFAEVNKSGQSLPLKRLCLAEVSVIADDIENNIRHLRCLESLSISRNLKNSATASEEIYTVLGRHDVFLKELNVEINPFILDYIASYSGLRDLRLAVGHPSLEDSPAVVDRFYKGLLPLHQETLEQLEIVSTLPSVWTKLPSMDHLREVAKCRRLRRLTIWSGVDEAKPERSYIAACDAWLTVGAQLPELTDLCIKFPSDAPPFEDPEVDAGDLLLAALSRIRRETGKRFLVNSL</sequence>
<dbReference type="InterPro" id="IPR032675">
    <property type="entry name" value="LRR_dom_sf"/>
</dbReference>
<proteinExistence type="predicted"/>
<dbReference type="EMBL" id="MU151059">
    <property type="protein sequence ID" value="KAF9453628.1"/>
    <property type="molecule type" value="Genomic_DNA"/>
</dbReference>
<organism evidence="1 2">
    <name type="scientific">Macrolepiota fuliginosa MF-IS2</name>
    <dbReference type="NCBI Taxonomy" id="1400762"/>
    <lineage>
        <taxon>Eukaryota</taxon>
        <taxon>Fungi</taxon>
        <taxon>Dikarya</taxon>
        <taxon>Basidiomycota</taxon>
        <taxon>Agaricomycotina</taxon>
        <taxon>Agaricomycetes</taxon>
        <taxon>Agaricomycetidae</taxon>
        <taxon>Agaricales</taxon>
        <taxon>Agaricineae</taxon>
        <taxon>Agaricaceae</taxon>
        <taxon>Macrolepiota</taxon>
    </lineage>
</organism>